<dbReference type="AlphaFoldDB" id="A0A1Q8T8Z3"/>
<keyword evidence="6 8" id="KW-0472">Membrane</keyword>
<feature type="compositionally biased region" description="Basic and acidic residues" evidence="7">
    <location>
        <begin position="683"/>
        <end position="699"/>
    </location>
</feature>
<dbReference type="PANTHER" id="PTHR30509:SF9">
    <property type="entry name" value="MULTIDRUG RESISTANCE PROTEIN MDTO"/>
    <property type="match status" value="1"/>
</dbReference>
<evidence type="ECO:0008006" key="11">
    <source>
        <dbReference type="Google" id="ProtNLM"/>
    </source>
</evidence>
<keyword evidence="5 8" id="KW-1133">Transmembrane helix</keyword>
<feature type="transmembrane region" description="Helical" evidence="8">
    <location>
        <begin position="472"/>
        <end position="492"/>
    </location>
</feature>
<comment type="caution">
    <text evidence="9">The sequence shown here is derived from an EMBL/GenBank/DDBJ whole genome shotgun (WGS) entry which is preliminary data.</text>
</comment>
<dbReference type="Proteomes" id="UP000186806">
    <property type="component" value="Unassembled WGS sequence"/>
</dbReference>
<dbReference type="RefSeq" id="WP_075370305.1">
    <property type="nucleotide sequence ID" value="NZ_MSDQ01000042.1"/>
</dbReference>
<feature type="transmembrane region" description="Helical" evidence="8">
    <location>
        <begin position="91"/>
        <end position="108"/>
    </location>
</feature>
<feature type="transmembrane region" description="Helical" evidence="8">
    <location>
        <begin position="142"/>
        <end position="167"/>
    </location>
</feature>
<feature type="transmembrane region" description="Helical" evidence="8">
    <location>
        <begin position="66"/>
        <end position="85"/>
    </location>
</feature>
<dbReference type="InterPro" id="IPR006726">
    <property type="entry name" value="PHBA_efflux_AaeB/fusaric-R"/>
</dbReference>
<dbReference type="GO" id="GO:0022857">
    <property type="term" value="F:transmembrane transporter activity"/>
    <property type="evidence" value="ECO:0007669"/>
    <property type="project" value="InterPro"/>
</dbReference>
<keyword evidence="10" id="KW-1185">Reference proteome</keyword>
<evidence type="ECO:0000256" key="4">
    <source>
        <dbReference type="ARBA" id="ARBA00022692"/>
    </source>
</evidence>
<dbReference type="GO" id="GO:0005886">
    <property type="term" value="C:plasma membrane"/>
    <property type="evidence" value="ECO:0007669"/>
    <property type="project" value="UniProtKB-SubCell"/>
</dbReference>
<keyword evidence="2" id="KW-0813">Transport</keyword>
<reference evidence="9 10" key="1">
    <citation type="submission" date="2016-12" db="EMBL/GenBank/DDBJ databases">
        <title>Draft genome sequences of strains Salinicola socius SMB35, Salinicola sp. MH3R3-1 and Chromohalobacter sp. SMB17 from the Verkhnekamsk potash mining region of Russia.</title>
        <authorList>
            <person name="Mavrodi D.V."/>
            <person name="Olsson B.E."/>
            <person name="Korsakova E.S."/>
            <person name="Pyankova A."/>
            <person name="Mavrodi O.V."/>
            <person name="Plotnikova E.G."/>
        </authorList>
    </citation>
    <scope>NUCLEOTIDE SEQUENCE [LARGE SCALE GENOMIC DNA]</scope>
    <source>
        <strain evidence="9 10">SMB17</strain>
    </source>
</reference>
<feature type="transmembrane region" description="Helical" evidence="8">
    <location>
        <begin position="395"/>
        <end position="411"/>
    </location>
</feature>
<gene>
    <name evidence="9" type="ORF">BTW10_16240</name>
</gene>
<keyword evidence="4 8" id="KW-0812">Transmembrane</keyword>
<accession>A0A1Q8T8Z3</accession>
<evidence type="ECO:0000256" key="1">
    <source>
        <dbReference type="ARBA" id="ARBA00004651"/>
    </source>
</evidence>
<evidence type="ECO:0000256" key="3">
    <source>
        <dbReference type="ARBA" id="ARBA00022475"/>
    </source>
</evidence>
<proteinExistence type="predicted"/>
<feature type="transmembrane region" description="Helical" evidence="8">
    <location>
        <begin position="448"/>
        <end position="465"/>
    </location>
</feature>
<evidence type="ECO:0000256" key="7">
    <source>
        <dbReference type="SAM" id="MobiDB-lite"/>
    </source>
</evidence>
<dbReference type="PANTHER" id="PTHR30509">
    <property type="entry name" value="P-HYDROXYBENZOIC ACID EFFLUX PUMP SUBUNIT-RELATED"/>
    <property type="match status" value="1"/>
</dbReference>
<keyword evidence="3" id="KW-1003">Cell membrane</keyword>
<dbReference type="EMBL" id="MSDQ01000042">
    <property type="protein sequence ID" value="OLO10145.1"/>
    <property type="molecule type" value="Genomic_DNA"/>
</dbReference>
<evidence type="ECO:0000256" key="8">
    <source>
        <dbReference type="SAM" id="Phobius"/>
    </source>
</evidence>
<evidence type="ECO:0000256" key="6">
    <source>
        <dbReference type="ARBA" id="ARBA00023136"/>
    </source>
</evidence>
<protein>
    <recommendedName>
        <fullName evidence="11">FUSC family protein</fullName>
    </recommendedName>
</protein>
<feature type="region of interest" description="Disordered" evidence="7">
    <location>
        <begin position="673"/>
        <end position="699"/>
    </location>
</feature>
<feature type="transmembrane region" description="Helical" evidence="8">
    <location>
        <begin position="35"/>
        <end position="54"/>
    </location>
</feature>
<dbReference type="STRING" id="223900.GCA_000821045_00834"/>
<evidence type="ECO:0000313" key="10">
    <source>
        <dbReference type="Proteomes" id="UP000186806"/>
    </source>
</evidence>
<feature type="transmembrane region" description="Helical" evidence="8">
    <location>
        <begin position="9"/>
        <end position="29"/>
    </location>
</feature>
<feature type="transmembrane region" description="Helical" evidence="8">
    <location>
        <begin position="498"/>
        <end position="520"/>
    </location>
</feature>
<name>A0A1Q8T8Z3_9GAMM</name>
<evidence type="ECO:0000313" key="9">
    <source>
        <dbReference type="EMBL" id="OLO10145.1"/>
    </source>
</evidence>
<feature type="transmembrane region" description="Helical" evidence="8">
    <location>
        <begin position="115"/>
        <end position="136"/>
    </location>
</feature>
<organism evidence="9 10">
    <name type="scientific">Chromohalobacter japonicus</name>
    <dbReference type="NCBI Taxonomy" id="223900"/>
    <lineage>
        <taxon>Bacteria</taxon>
        <taxon>Pseudomonadati</taxon>
        <taxon>Pseudomonadota</taxon>
        <taxon>Gammaproteobacteria</taxon>
        <taxon>Oceanospirillales</taxon>
        <taxon>Halomonadaceae</taxon>
        <taxon>Chromohalobacter</taxon>
    </lineage>
</organism>
<dbReference type="Pfam" id="PF04632">
    <property type="entry name" value="FUSC"/>
    <property type="match status" value="1"/>
</dbReference>
<comment type="subcellular location">
    <subcellularLocation>
        <location evidence="1">Cell membrane</location>
        <topology evidence="1">Multi-pass membrane protein</topology>
    </subcellularLocation>
</comment>
<evidence type="ECO:0000256" key="2">
    <source>
        <dbReference type="ARBA" id="ARBA00022448"/>
    </source>
</evidence>
<feature type="transmembrane region" description="Helical" evidence="8">
    <location>
        <begin position="423"/>
        <end position="442"/>
    </location>
</feature>
<evidence type="ECO:0000256" key="5">
    <source>
        <dbReference type="ARBA" id="ARBA00022989"/>
    </source>
</evidence>
<sequence>MLRISTDHWLLALRTVLAVWLALFLALRLDLYQPAWAILAVMIVTLQPVMFTGGTPPIGIIIGRGVARFFGTLFGAIAGLVLIAFFGQQPMLYLLFSGAWLAFCMYWVMLEQDEYLGYVMMLSGYTATLVSLTALGTGVEDIWTIALGRFTETALGIGCGVLMHLLIAPRFGSRALPEALSGFLKRAAEETLATLESPRPRATQDARLKTLLGDYQQFEKLRGLTRLETRRLSRFIPALDRFASDSLALITAIRELETALDYLRACEDGEHWLAQLNAHAAPLLATIAEQPAGEPQEKLTLPDFEWDPERVSPRSRVRAELVRQRLGEVLGLLQHGRRLRHALNDPASAKVHTLPREKRTRTTHNEHFVARFNALRVFVAFELLGLFWIHSGWHSGYLAMMLLGVFTMLFAKAPNPAAVVYQFLWGTLAAVTLGAVLLFLVLPVINGFPLLAIAIGIPVMVGTLLTPHPRWAAMGLSGAITLMTLLNLHSTYTFSPTTYINGGLASVIGTTTAMFTYALMRQRSPAERIRTLLGAYWQGVARLMREPALPNRARLESRLYDRLGRIVALGGTDDTLREALDLHALALCVWRIRRLREDLAPHRRELEAWLDDIGQRLVARRHHSPEVWHELSDQARDWVDRFYHAPQLSVATAGEIAMLGHLMREAPGVTLEAQADDAPQTASHDRHEAPIRQETPHVR</sequence>